<keyword evidence="5" id="KW-0573">Peptidoglycan synthesis</keyword>
<dbReference type="InterPro" id="IPR004268">
    <property type="entry name" value="MurJ"/>
</dbReference>
<evidence type="ECO:0000313" key="9">
    <source>
        <dbReference type="EMBL" id="EKW98851.1"/>
    </source>
</evidence>
<dbReference type="PATRIC" id="fig|1227363.6.peg.959"/>
<dbReference type="Proteomes" id="UP000011912">
    <property type="component" value="Unassembled WGS sequence"/>
</dbReference>
<keyword evidence="7 8" id="KW-0472">Membrane</keyword>
<evidence type="ECO:0000256" key="7">
    <source>
        <dbReference type="ARBA" id="ARBA00023136"/>
    </source>
</evidence>
<accession>M5J4X0</accession>
<feature type="transmembrane region" description="Helical" evidence="8">
    <location>
        <begin position="56"/>
        <end position="76"/>
    </location>
</feature>
<feature type="transmembrane region" description="Helical" evidence="8">
    <location>
        <begin position="301"/>
        <end position="322"/>
    </location>
</feature>
<dbReference type="AlphaFoldDB" id="M5J4X0"/>
<feature type="transmembrane region" description="Helical" evidence="8">
    <location>
        <begin position="128"/>
        <end position="149"/>
    </location>
</feature>
<name>M5J4X0_9LACO</name>
<proteinExistence type="predicted"/>
<reference evidence="9 10" key="1">
    <citation type="journal article" date="2013" name="Genome Announc.">
        <title>Genome Sequence of Lactobacillus saerimneri 30a (Formerly Lactobacillus sp. Strain 30a), a Reference Lactic Acid Bacterium Strain Producing Biogenic Amines.</title>
        <authorList>
            <person name="Romano A."/>
            <person name="Trip H."/>
            <person name="Campbell-Sills H."/>
            <person name="Bouchez O."/>
            <person name="Sherman D."/>
            <person name="Lolkema J.S."/>
            <person name="Lucas P.M."/>
        </authorList>
    </citation>
    <scope>NUCLEOTIDE SEQUENCE [LARGE SCALE GENOMIC DNA]</scope>
    <source>
        <strain evidence="9 10">30a</strain>
    </source>
</reference>
<feature type="transmembrane region" description="Helical" evidence="8">
    <location>
        <begin position="181"/>
        <end position="198"/>
    </location>
</feature>
<gene>
    <name evidence="9" type="ORF">D271_04910</name>
</gene>
<sequence length="501" mass="56239">MKQLKNNLKMRSFMQVALMIVLSGLAQVVSLAKSSVMATRFGTTVGIDAYNVIFNITLFLFSFAANGITTVLIPAFTRKTNKVIINTFLMTVYTGTIIISLLFIGLRYPVLRYFSNGNLTFISIANDIFLILLISQFFNTYVGVTTAYFQCIDRFNIPKVSTLITSLTLVLLLFINKHATVQYLAIITGLTTIANAAIQRGISFKYGMDITFKVDFSNSEYRHMLQIYAPTIFSAGLYQVNLLMDSLLSSKTGAGNVTILTYANSIIGMINSLIITNLLIYLYPKISVAVNESLNKAKQKLFTSTMLLSFFVCIMIVGFFSLGKVFLQILMLHGKFDNQSLILLYMCSCLYVIGLPFNVIRDIIYRFFYAIGDTQSTFINSVIASIINLVTSIILASFLGIYGVILGTLISSVVSMLMIIRKYYIKIGFSNSKKRYMQEFTWLFIPMLICSILSFCINSYISLGILSTIVLTVFTLHIYISVVLFSKGEIFKYVKSLVSRR</sequence>
<evidence type="ECO:0000256" key="8">
    <source>
        <dbReference type="SAM" id="Phobius"/>
    </source>
</evidence>
<evidence type="ECO:0000256" key="6">
    <source>
        <dbReference type="ARBA" id="ARBA00022989"/>
    </source>
</evidence>
<keyword evidence="2" id="KW-1003">Cell membrane</keyword>
<dbReference type="EMBL" id="ANAG01000014">
    <property type="protein sequence ID" value="EKW98851.1"/>
    <property type="molecule type" value="Genomic_DNA"/>
</dbReference>
<evidence type="ECO:0000256" key="2">
    <source>
        <dbReference type="ARBA" id="ARBA00022475"/>
    </source>
</evidence>
<comment type="subcellular location">
    <subcellularLocation>
        <location evidence="1">Cell membrane</location>
        <topology evidence="1">Multi-pass membrane protein</topology>
    </subcellularLocation>
</comment>
<keyword evidence="10" id="KW-1185">Reference proteome</keyword>
<comment type="caution">
    <text evidence="9">The sequence shown here is derived from an EMBL/GenBank/DDBJ whole genome shotgun (WGS) entry which is preliminary data.</text>
</comment>
<evidence type="ECO:0000256" key="4">
    <source>
        <dbReference type="ARBA" id="ARBA00022960"/>
    </source>
</evidence>
<dbReference type="GO" id="GO:0005886">
    <property type="term" value="C:plasma membrane"/>
    <property type="evidence" value="ECO:0007669"/>
    <property type="project" value="UniProtKB-SubCell"/>
</dbReference>
<dbReference type="GO" id="GO:0009252">
    <property type="term" value="P:peptidoglycan biosynthetic process"/>
    <property type="evidence" value="ECO:0007669"/>
    <property type="project" value="UniProtKB-KW"/>
</dbReference>
<dbReference type="GO" id="GO:0008360">
    <property type="term" value="P:regulation of cell shape"/>
    <property type="evidence" value="ECO:0007669"/>
    <property type="project" value="UniProtKB-KW"/>
</dbReference>
<feature type="transmembrane region" description="Helical" evidence="8">
    <location>
        <begin position="227"/>
        <end position="244"/>
    </location>
</feature>
<evidence type="ECO:0000256" key="3">
    <source>
        <dbReference type="ARBA" id="ARBA00022692"/>
    </source>
</evidence>
<feature type="transmembrane region" description="Helical" evidence="8">
    <location>
        <begin position="88"/>
        <end position="108"/>
    </location>
</feature>
<feature type="transmembrane region" description="Helical" evidence="8">
    <location>
        <begin position="342"/>
        <end position="360"/>
    </location>
</feature>
<evidence type="ECO:0000256" key="1">
    <source>
        <dbReference type="ARBA" id="ARBA00004651"/>
    </source>
</evidence>
<feature type="transmembrane region" description="Helical" evidence="8">
    <location>
        <begin position="259"/>
        <end position="280"/>
    </location>
</feature>
<feature type="transmembrane region" description="Helical" evidence="8">
    <location>
        <begin position="467"/>
        <end position="485"/>
    </location>
</feature>
<organism evidence="9 10">
    <name type="scientific">Ligilactobacillus saerimneri 30a</name>
    <dbReference type="NCBI Taxonomy" id="1227363"/>
    <lineage>
        <taxon>Bacteria</taxon>
        <taxon>Bacillati</taxon>
        <taxon>Bacillota</taxon>
        <taxon>Bacilli</taxon>
        <taxon>Lactobacillales</taxon>
        <taxon>Lactobacillaceae</taxon>
        <taxon>Ligilactobacillus</taxon>
    </lineage>
</organism>
<protein>
    <submittedName>
        <fullName evidence="9">Uncharacterized protein</fullName>
    </submittedName>
</protein>
<feature type="transmembrane region" description="Helical" evidence="8">
    <location>
        <begin position="440"/>
        <end position="461"/>
    </location>
</feature>
<keyword evidence="4" id="KW-0133">Cell shape</keyword>
<keyword evidence="3 8" id="KW-0812">Transmembrane</keyword>
<dbReference type="PANTHER" id="PTHR43486">
    <property type="entry name" value="LIPID II FLIPPASE MURJ-RELATED"/>
    <property type="match status" value="1"/>
</dbReference>
<evidence type="ECO:0000313" key="10">
    <source>
        <dbReference type="Proteomes" id="UP000011912"/>
    </source>
</evidence>
<keyword evidence="6 8" id="KW-1133">Transmembrane helix</keyword>
<dbReference type="STRING" id="1227363.D271_04910"/>
<feature type="transmembrane region" description="Helical" evidence="8">
    <location>
        <begin position="393"/>
        <end position="420"/>
    </location>
</feature>
<evidence type="ECO:0000256" key="5">
    <source>
        <dbReference type="ARBA" id="ARBA00022984"/>
    </source>
</evidence>
<dbReference type="PANTHER" id="PTHR43486:SF1">
    <property type="entry name" value="LIPID II FLIPPASE MURJ-RELATED"/>
    <property type="match status" value="1"/>
</dbReference>
<dbReference type="PRINTS" id="PR01806">
    <property type="entry name" value="VIRFACTRMVIN"/>
</dbReference>
<feature type="transmembrane region" description="Helical" evidence="8">
    <location>
        <begin position="156"/>
        <end position="175"/>
    </location>
</feature>
<dbReference type="RefSeq" id="WP_009553887.1">
    <property type="nucleotide sequence ID" value="NZ_ANAG01000014.1"/>
</dbReference>
<dbReference type="Pfam" id="PF03023">
    <property type="entry name" value="MurJ"/>
    <property type="match status" value="1"/>
</dbReference>